<keyword evidence="2" id="KW-1185">Reference proteome</keyword>
<name>A0ACC6P2K9_9BURK</name>
<evidence type="ECO:0000313" key="1">
    <source>
        <dbReference type="EMBL" id="MEJ7138475.1"/>
    </source>
</evidence>
<sequence>MNRLRRTAAFATMPDLTPSLIFSLLFAVLISFNLGLKAWLNLRQVRSVLSHQHDVPADFAGHIEPDKHATAARYTADRLQHDLLGSAVAVLLLVCWTLAGGLQWVQEQIAAQPFLVQHPLLAGLVLLGVFALVGALIDLPFSWASTFRLEARYGFNRSTQRLFWSDQARGLLLALLIGGPLAALVLWAMAAAGPLWWLAAWGIWVAFTLAMMVIFPLWIAPLFNRFEPLKDAELLAGIEALMRRCGFQSRGVFVVDGSRRSARANAYFTGLGRAKRVVFYDTLLDKLSPEETHAVLAHELGHFRLNHIAWRIGIALGLGLPLLALLGWVGQQGWFYTGLGVLPGTLPRDHAALLILLMLALPEFTFALSPFTARLSRRHEFEADAYASAHADRDALRSALLKLYRDNASTLTPDPVYARFYYSHPPASERLAALARLPRLTPGLEAQTAGAA</sequence>
<dbReference type="EMBL" id="JAWDIE010000011">
    <property type="protein sequence ID" value="MEJ7138475.1"/>
    <property type="molecule type" value="Genomic_DNA"/>
</dbReference>
<dbReference type="Proteomes" id="UP001364695">
    <property type="component" value="Unassembled WGS sequence"/>
</dbReference>
<gene>
    <name evidence="1" type="ORF">RV045_08535</name>
</gene>
<evidence type="ECO:0000313" key="2">
    <source>
        <dbReference type="Proteomes" id="UP001364695"/>
    </source>
</evidence>
<protein>
    <submittedName>
        <fullName evidence="1">M48 family metallopeptidase</fullName>
    </submittedName>
</protein>
<proteinExistence type="predicted"/>
<organism evidence="1 2">
    <name type="scientific">Amphibiibacter pelophylacis</name>
    <dbReference type="NCBI Taxonomy" id="1799477"/>
    <lineage>
        <taxon>Bacteria</taxon>
        <taxon>Pseudomonadati</taxon>
        <taxon>Pseudomonadota</taxon>
        <taxon>Betaproteobacteria</taxon>
        <taxon>Burkholderiales</taxon>
        <taxon>Sphaerotilaceae</taxon>
        <taxon>Amphibiibacter</taxon>
    </lineage>
</organism>
<reference evidence="1" key="1">
    <citation type="submission" date="2023-10" db="EMBL/GenBank/DDBJ databases">
        <title>Amphibacter perezi, gen. nov., sp. nov. a novel taxa of the family Comamonadaceae, class Betaproteobacteria isolated from the skin microbiota of Pelophylax perezi from different populations.</title>
        <authorList>
            <person name="Costa S."/>
            <person name="Proenca D.N."/>
            <person name="Lopes I."/>
            <person name="Morais P.V."/>
        </authorList>
    </citation>
    <scope>NUCLEOTIDE SEQUENCE</scope>
    <source>
        <strain evidence="1">SL12-8</strain>
    </source>
</reference>
<accession>A0ACC6P2K9</accession>
<comment type="caution">
    <text evidence="1">The sequence shown here is derived from an EMBL/GenBank/DDBJ whole genome shotgun (WGS) entry which is preliminary data.</text>
</comment>